<dbReference type="PRINTS" id="PR00046">
    <property type="entry name" value="SIGMA70FCT"/>
</dbReference>
<dbReference type="RefSeq" id="WP_341266543.1">
    <property type="nucleotide sequence ID" value="NZ_CP146843.1"/>
</dbReference>
<comment type="function">
    <text evidence="6">Sigma factors are initiation factors that promote the attachment of RNA polymerase to specific initiation sites and are then released.</text>
</comment>
<keyword evidence="4 6" id="KW-0238">DNA-binding</keyword>
<evidence type="ECO:0000256" key="3">
    <source>
        <dbReference type="ARBA" id="ARBA00023082"/>
    </source>
</evidence>
<reference evidence="10" key="1">
    <citation type="submission" date="2024-03" db="EMBL/GenBank/DDBJ databases">
        <title>The Complete Genome of 'Candidatus Phytoplasma fraxini' AshY1 from the Ash Yellows Group.</title>
        <authorList>
            <person name="Boehm J.W."/>
            <person name="Huettel B."/>
            <person name="Schneider B."/>
            <person name="Kube M."/>
        </authorList>
    </citation>
    <scope>NUCLEOTIDE SEQUENCE [LARGE SCALE GENOMIC DNA]</scope>
    <source>
        <strain evidence="10">AshY1</strain>
    </source>
</reference>
<dbReference type="InterPro" id="IPR013324">
    <property type="entry name" value="RNA_pol_sigma_r3/r4-like"/>
</dbReference>
<evidence type="ECO:0000256" key="7">
    <source>
        <dbReference type="SAM" id="Coils"/>
    </source>
</evidence>
<dbReference type="PANTHER" id="PTHR30603:SF60">
    <property type="entry name" value="RNA POLYMERASE SIGMA FACTOR RPOD"/>
    <property type="match status" value="1"/>
</dbReference>
<dbReference type="Pfam" id="PF00140">
    <property type="entry name" value="Sigma70_r1_2"/>
    <property type="match status" value="1"/>
</dbReference>
<evidence type="ECO:0000256" key="4">
    <source>
        <dbReference type="ARBA" id="ARBA00023125"/>
    </source>
</evidence>
<dbReference type="InterPro" id="IPR007627">
    <property type="entry name" value="RNA_pol_sigma70_r2"/>
</dbReference>
<evidence type="ECO:0000256" key="2">
    <source>
        <dbReference type="ARBA" id="ARBA00023015"/>
    </source>
</evidence>
<dbReference type="InterPro" id="IPR050239">
    <property type="entry name" value="Sigma-70_RNA_pol_init_factors"/>
</dbReference>
<dbReference type="EMBL" id="CP146843">
    <property type="protein sequence ID" value="WYY26641.1"/>
    <property type="molecule type" value="Genomic_DNA"/>
</dbReference>
<dbReference type="SUPFAM" id="SSF88946">
    <property type="entry name" value="Sigma2 domain of RNA polymerase sigma factors"/>
    <property type="match status" value="1"/>
</dbReference>
<protein>
    <recommendedName>
        <fullName evidence="6">RNA polymerase sigma factor</fullName>
    </recommendedName>
</protein>
<dbReference type="SUPFAM" id="SSF88659">
    <property type="entry name" value="Sigma3 and sigma4 domains of RNA polymerase sigma factors"/>
    <property type="match status" value="2"/>
</dbReference>
<dbReference type="PANTHER" id="PTHR30603">
    <property type="entry name" value="RNA POLYMERASE SIGMA FACTOR RPO"/>
    <property type="match status" value="1"/>
</dbReference>
<dbReference type="InterPro" id="IPR013325">
    <property type="entry name" value="RNA_pol_sigma_r2"/>
</dbReference>
<dbReference type="Proteomes" id="UP001484199">
    <property type="component" value="Chromosome"/>
</dbReference>
<proteinExistence type="inferred from homology"/>
<dbReference type="Pfam" id="PF04545">
    <property type="entry name" value="Sigma70_r4"/>
    <property type="match status" value="1"/>
</dbReference>
<evidence type="ECO:0000259" key="8">
    <source>
        <dbReference type="PROSITE" id="PS00715"/>
    </source>
</evidence>
<organism evidence="10 11">
    <name type="scientific">Ash yellows phytoplasma</name>
    <dbReference type="NCBI Taxonomy" id="35780"/>
    <lineage>
        <taxon>Bacteria</taxon>
        <taxon>Bacillati</taxon>
        <taxon>Mycoplasmatota</taxon>
        <taxon>Mollicutes</taxon>
        <taxon>Acholeplasmatales</taxon>
        <taxon>Acholeplasmataceae</taxon>
        <taxon>Candidatus Phytoplasma</taxon>
        <taxon>16SrVII (Ash yellows group)</taxon>
    </lineage>
</organism>
<evidence type="ECO:0000313" key="11">
    <source>
        <dbReference type="Proteomes" id="UP001484199"/>
    </source>
</evidence>
<dbReference type="Gene3D" id="1.20.120.1810">
    <property type="match status" value="1"/>
</dbReference>
<dbReference type="CDD" id="cd06171">
    <property type="entry name" value="Sigma70_r4"/>
    <property type="match status" value="1"/>
</dbReference>
<evidence type="ECO:0000256" key="6">
    <source>
        <dbReference type="RuleBase" id="RU362124"/>
    </source>
</evidence>
<feature type="domain" description="RNA polymerase sigma-70" evidence="9">
    <location>
        <begin position="377"/>
        <end position="403"/>
    </location>
</feature>
<gene>
    <name evidence="10" type="ORF">AshY1_05450</name>
</gene>
<feature type="domain" description="RNA polymerase sigma-70" evidence="8">
    <location>
        <begin position="207"/>
        <end position="220"/>
    </location>
</feature>
<dbReference type="InterPro" id="IPR000943">
    <property type="entry name" value="RNA_pol_sigma70"/>
</dbReference>
<name>A0ABZ2U8Q9_ASHYP</name>
<keyword evidence="2 6" id="KW-0805">Transcription regulation</keyword>
<evidence type="ECO:0000313" key="10">
    <source>
        <dbReference type="EMBL" id="WYY26641.1"/>
    </source>
</evidence>
<dbReference type="InterPro" id="IPR014284">
    <property type="entry name" value="RNA_pol_sigma-70_dom"/>
</dbReference>
<dbReference type="Gene3D" id="1.10.601.10">
    <property type="entry name" value="RNA Polymerase Primary Sigma Factor"/>
    <property type="match status" value="1"/>
</dbReference>
<dbReference type="PROSITE" id="PS00715">
    <property type="entry name" value="SIGMA70_1"/>
    <property type="match status" value="1"/>
</dbReference>
<evidence type="ECO:0000256" key="5">
    <source>
        <dbReference type="ARBA" id="ARBA00023163"/>
    </source>
</evidence>
<dbReference type="InterPro" id="IPR007624">
    <property type="entry name" value="RNA_pol_sigma70_r3"/>
</dbReference>
<dbReference type="InterPro" id="IPR007630">
    <property type="entry name" value="RNA_pol_sigma70_r4"/>
</dbReference>
<comment type="similarity">
    <text evidence="1 6">Belongs to the sigma-70 factor family.</text>
</comment>
<dbReference type="InterPro" id="IPR009042">
    <property type="entry name" value="RNA_pol_sigma70_r1_2"/>
</dbReference>
<keyword evidence="7" id="KW-0175">Coiled coil</keyword>
<keyword evidence="5 6" id="KW-0804">Transcription</keyword>
<keyword evidence="11" id="KW-1185">Reference proteome</keyword>
<dbReference type="NCBIfam" id="TIGR02937">
    <property type="entry name" value="sigma70-ECF"/>
    <property type="match status" value="1"/>
</dbReference>
<dbReference type="Pfam" id="PF04539">
    <property type="entry name" value="Sigma70_r3"/>
    <property type="match status" value="1"/>
</dbReference>
<dbReference type="Gene3D" id="1.10.10.10">
    <property type="entry name" value="Winged helix-like DNA-binding domain superfamily/Winged helix DNA-binding domain"/>
    <property type="match status" value="2"/>
</dbReference>
<feature type="coiled-coil region" evidence="7">
    <location>
        <begin position="147"/>
        <end position="179"/>
    </location>
</feature>
<dbReference type="PROSITE" id="PS00716">
    <property type="entry name" value="SIGMA70_2"/>
    <property type="match status" value="1"/>
</dbReference>
<evidence type="ECO:0000259" key="9">
    <source>
        <dbReference type="PROSITE" id="PS00716"/>
    </source>
</evidence>
<evidence type="ECO:0000256" key="1">
    <source>
        <dbReference type="ARBA" id="ARBA00007788"/>
    </source>
</evidence>
<accession>A0ABZ2U8Q9</accession>
<sequence length="422" mass="49807">MNLRKIFKKIYKKHHLKVEQEFTSSTITLYKQKIKWLDKFYKDEDCFNRKIVKCLIMYEKKFKNTKNTFKKRNSLNTDVFNNSYLTDYILHNKEDSQEEDLNLDNISNSIKVNDPVKMYLKEIGQIPLLTLAEEKAKSKMVYEGLKAKKELEKYNKKEIQLTEEQLEAINKIIVESEKAKNKLIEANYRLVVSIAKRYIGRKILFLDLIQEGNMGLMRAVDKFDYKKGFKFSTYATWWIRQAITRAVADQARTIRIPVHIIETMNKISRCIGKLTQVLLRKVDNQELAMQMNIKKKEIIDIQMIEKETISLETSAREEDDSSLGDFINDPNAVSPHDYMLQEMLKKTLDESLEEVLSDKEKQVLKMRYGLTNGHVYTLEELGDKFKVTRERIRQIEAKALRRLRSPSKQNKLKTLYSNITKK</sequence>
<keyword evidence="3 6" id="KW-0731">Sigma factor</keyword>
<dbReference type="InterPro" id="IPR036388">
    <property type="entry name" value="WH-like_DNA-bd_sf"/>
</dbReference>
<dbReference type="Pfam" id="PF04542">
    <property type="entry name" value="Sigma70_r2"/>
    <property type="match status" value="1"/>
</dbReference>